<reference evidence="2" key="1">
    <citation type="submission" date="2021-01" db="EMBL/GenBank/DDBJ databases">
        <authorList>
            <person name="Corre E."/>
            <person name="Pelletier E."/>
            <person name="Niang G."/>
            <person name="Scheremetjew M."/>
            <person name="Finn R."/>
            <person name="Kale V."/>
            <person name="Holt S."/>
            <person name="Cochrane G."/>
            <person name="Meng A."/>
            <person name="Brown T."/>
            <person name="Cohen L."/>
        </authorList>
    </citation>
    <scope>NUCLEOTIDE SEQUENCE</scope>
    <source>
        <strain evidence="2">CCAP 955/1</strain>
    </source>
</reference>
<proteinExistence type="predicted"/>
<dbReference type="EMBL" id="HBIC01040903">
    <property type="protein sequence ID" value="CAE0292128.1"/>
    <property type="molecule type" value="Transcribed_RNA"/>
</dbReference>
<evidence type="ECO:0000313" key="2">
    <source>
        <dbReference type="EMBL" id="CAE0292128.1"/>
    </source>
</evidence>
<sequence length="413" mass="45268">MVTVKLCSRLAVHNNTGTPTKTKWALLAFSTSNIENPYLNSTRSELCGHEVESDGEAEVLIGAENKVAFALIQAKAKFMRIILQSQMINEKKLAHKLDTVWPKIESGIPRLKSDDVAPLKKVLLSNWDMLQDLFEFYVEGPYMTQEKLATFIDDAELFPAYDTAHQCAKIFGRTCNYARVDEHHFDFTCLIIALFLAAQVKYNDTLEAGADALSSYAAMDELFVFNFVPLAERHQLQSVLKYAFCSDECLASLRPLNDDLQTVFNRYATRTQDIPVSVSLEDITEILCYAGMVADGTDTTLARSLYTQVRKSTIFGNDAEKVSGAPVEVSFPEFVEMVARAGFQQFFEADADGAGDADASEGGNSNTDAASLVSSNIVSCLVAGAKAVVNKNNSTTAAKPPPTANSKAKGRKK</sequence>
<protein>
    <submittedName>
        <fullName evidence="2">Uncharacterized protein</fullName>
    </submittedName>
</protein>
<evidence type="ECO:0000256" key="1">
    <source>
        <dbReference type="SAM" id="MobiDB-lite"/>
    </source>
</evidence>
<gene>
    <name evidence="2" type="ORF">SELO1098_LOCUS20974</name>
</gene>
<dbReference type="AlphaFoldDB" id="A0A7S3HDE2"/>
<name>A0A7S3HDE2_9STRA</name>
<accession>A0A7S3HDE2</accession>
<organism evidence="2">
    <name type="scientific">Spumella elongata</name>
    <dbReference type="NCBI Taxonomy" id="89044"/>
    <lineage>
        <taxon>Eukaryota</taxon>
        <taxon>Sar</taxon>
        <taxon>Stramenopiles</taxon>
        <taxon>Ochrophyta</taxon>
        <taxon>Chrysophyceae</taxon>
        <taxon>Chromulinales</taxon>
        <taxon>Chromulinaceae</taxon>
        <taxon>Spumella</taxon>
    </lineage>
</organism>
<feature type="region of interest" description="Disordered" evidence="1">
    <location>
        <begin position="391"/>
        <end position="413"/>
    </location>
</feature>